<evidence type="ECO:0000256" key="2">
    <source>
        <dbReference type="SAM" id="MobiDB-lite"/>
    </source>
</evidence>
<feature type="domain" description="DUF7041" evidence="3">
    <location>
        <begin position="31"/>
        <end position="112"/>
    </location>
</feature>
<feature type="compositionally biased region" description="Basic and acidic residues" evidence="2">
    <location>
        <begin position="283"/>
        <end position="298"/>
    </location>
</feature>
<organism evidence="4">
    <name type="scientific">Cacopsylla melanoneura</name>
    <dbReference type="NCBI Taxonomy" id="428564"/>
    <lineage>
        <taxon>Eukaryota</taxon>
        <taxon>Metazoa</taxon>
        <taxon>Ecdysozoa</taxon>
        <taxon>Arthropoda</taxon>
        <taxon>Hexapoda</taxon>
        <taxon>Insecta</taxon>
        <taxon>Pterygota</taxon>
        <taxon>Neoptera</taxon>
        <taxon>Paraneoptera</taxon>
        <taxon>Hemiptera</taxon>
        <taxon>Sternorrhyncha</taxon>
        <taxon>Psylloidea</taxon>
        <taxon>Psyllidae</taxon>
        <taxon>Psyllinae</taxon>
        <taxon>Cacopsylla</taxon>
    </lineage>
</organism>
<dbReference type="PANTHER" id="PTHR33327">
    <property type="entry name" value="ENDONUCLEASE"/>
    <property type="match status" value="1"/>
</dbReference>
<feature type="compositionally biased region" description="Basic and acidic residues" evidence="2">
    <location>
        <begin position="250"/>
        <end position="276"/>
    </location>
</feature>
<accession>A0A8D8S5B1</accession>
<feature type="compositionally biased region" description="Polar residues" evidence="2">
    <location>
        <begin position="14"/>
        <end position="24"/>
    </location>
</feature>
<evidence type="ECO:0000313" key="4">
    <source>
        <dbReference type="EMBL" id="CAG6661642.1"/>
    </source>
</evidence>
<name>A0A8D8S5B1_9HEMI</name>
<proteinExistence type="predicted"/>
<dbReference type="PANTHER" id="PTHR33327:SF3">
    <property type="entry name" value="RNA-DIRECTED DNA POLYMERASE"/>
    <property type="match status" value="1"/>
</dbReference>
<dbReference type="InterPro" id="IPR055469">
    <property type="entry name" value="DUF7041"/>
</dbReference>
<dbReference type="EMBL" id="HBUF01200289">
    <property type="protein sequence ID" value="CAG6661645.1"/>
    <property type="molecule type" value="Transcribed_RNA"/>
</dbReference>
<keyword evidence="1" id="KW-0175">Coiled coil</keyword>
<dbReference type="Pfam" id="PF23055">
    <property type="entry name" value="DUF7041"/>
    <property type="match status" value="1"/>
</dbReference>
<feature type="region of interest" description="Disordered" evidence="2">
    <location>
        <begin position="250"/>
        <end position="298"/>
    </location>
</feature>
<feature type="region of interest" description="Disordered" evidence="2">
    <location>
        <begin position="1"/>
        <end position="24"/>
    </location>
</feature>
<dbReference type="AlphaFoldDB" id="A0A8D8S5B1"/>
<reference evidence="4" key="1">
    <citation type="submission" date="2021-05" db="EMBL/GenBank/DDBJ databases">
        <authorList>
            <person name="Alioto T."/>
            <person name="Alioto T."/>
            <person name="Gomez Garrido J."/>
        </authorList>
    </citation>
    <scope>NUCLEOTIDE SEQUENCE</scope>
</reference>
<evidence type="ECO:0000259" key="3">
    <source>
        <dbReference type="Pfam" id="PF23055"/>
    </source>
</evidence>
<feature type="coiled-coil region" evidence="1">
    <location>
        <begin position="218"/>
        <end position="245"/>
    </location>
</feature>
<sequence length="338" mass="38213">MGNPNDPKAEDVKPSSTQGVTQTPTMMSINIPRFYAPDPQMFFVNVESQFALASITGEKDMYIQLTARLEPEILAEVSEVIKDVNTQTYTHVKNAILKRFSQSEENRLNKLLGTMELGDKQPSQFLREIQRLGPDVPENIIRGLWLKKLPSFTQQILQAVSVSTSLTQQAEVADKVMSVPTLSPSQTIATAAVSNVHHPVVPPCLPADQTAQLQIASSSSLADQVAQLQTQVTNLSKQFSQLLDDRSRDLNRDRSHDLNRDRSRDLNRDRSCEYSHNRNYSPHNRDYSRDRNRPRDRARSHPLCRIHYKFGAEARHCLSPKTCTFLSNQSKTKDQGND</sequence>
<dbReference type="EMBL" id="HBUF01200288">
    <property type="protein sequence ID" value="CAG6661642.1"/>
    <property type="molecule type" value="Transcribed_RNA"/>
</dbReference>
<evidence type="ECO:0000256" key="1">
    <source>
        <dbReference type="SAM" id="Coils"/>
    </source>
</evidence>
<dbReference type="EMBL" id="HBUF01200291">
    <property type="protein sequence ID" value="CAG6661651.1"/>
    <property type="molecule type" value="Transcribed_RNA"/>
</dbReference>
<dbReference type="EMBL" id="HBUF01200290">
    <property type="protein sequence ID" value="CAG6661648.1"/>
    <property type="molecule type" value="Transcribed_RNA"/>
</dbReference>
<protein>
    <recommendedName>
        <fullName evidence="3">DUF7041 domain-containing protein</fullName>
    </recommendedName>
</protein>